<feature type="compositionally biased region" description="Low complexity" evidence="5">
    <location>
        <begin position="88"/>
        <end position="98"/>
    </location>
</feature>
<evidence type="ECO:0000313" key="8">
    <source>
        <dbReference type="Proteomes" id="UP000076532"/>
    </source>
</evidence>
<dbReference type="PANTHER" id="PTHR31069">
    <property type="entry name" value="OLEATE-ACTIVATED TRANSCRIPTION FACTOR 1-RELATED"/>
    <property type="match status" value="1"/>
</dbReference>
<dbReference type="GO" id="GO:0000981">
    <property type="term" value="F:DNA-binding transcription factor activity, RNA polymerase II-specific"/>
    <property type="evidence" value="ECO:0007669"/>
    <property type="project" value="InterPro"/>
</dbReference>
<dbReference type="InterPro" id="IPR036864">
    <property type="entry name" value="Zn2-C6_fun-type_DNA-bd_sf"/>
</dbReference>
<keyword evidence="2" id="KW-0238">DNA-binding</keyword>
<dbReference type="InterPro" id="IPR050675">
    <property type="entry name" value="OAF3"/>
</dbReference>
<feature type="compositionally biased region" description="Polar residues" evidence="5">
    <location>
        <begin position="610"/>
        <end position="626"/>
    </location>
</feature>
<gene>
    <name evidence="7" type="ORF">FIBSPDRAFT_1048043</name>
</gene>
<dbReference type="GO" id="GO:0003677">
    <property type="term" value="F:DNA binding"/>
    <property type="evidence" value="ECO:0007669"/>
    <property type="project" value="UniProtKB-KW"/>
</dbReference>
<evidence type="ECO:0000256" key="1">
    <source>
        <dbReference type="ARBA" id="ARBA00023015"/>
    </source>
</evidence>
<name>A0A166E9G1_9AGAM</name>
<accession>A0A166E9G1</accession>
<dbReference type="AlphaFoldDB" id="A0A166E9G1"/>
<sequence length="648" mass="72063">MSSQPTAPGDYPSRRPSTTTPKSGRKQYTACGGCRLRRVKCDLRELQEAAPEGQTPTCSNCRQRGVNCIDEYIELKQARRRDTEDSPHSSASPEMSSLPLPQPQFFSSQFFRQFALQNPIFDLSEFQFILNGQTAGVSAERRLLASALLAWATSFGLGNQGTELYRSEQPSRNSAPADISGDIQARTSSLVSHILSLVDSYGTMRNPSWDGVRLLLILWPLTLGTQRQLERTTMLESILAQVRALGQIGRSPHSGDSYQEAVMRARVFWYAFEREGVVTALKGGRLVMQIDDLGGFYQTLPPSAGPTPSLFAVIHALANQSHSRPFLLYQLAARRCDITLQVTTVCHRIHALLLSSRARQMGQESAYIRFEDMKAIWDGLDLALGTFESLRESGLWNGSLDQTCPIDDVDAFVSGWQVFIFEIHNVVRESLRHRVAAQSSAPAPASRPSSSFTSVFDLHSLANQNCRFMLPTVMAVLKRHLQSTTSPLFRFDARLVRDGCVFAALMLAQSDLESDSSTDPAYSLANLEEGVSICFRVLGEMRWIFSGSAKAREIIMAAWDARQIRDRERLVAQGHIATHIPPSQGLHSGHWSPSYGSHVYPQPGNMLSMHGQTANPGQDYPSSSIPVNPADSYYTYQPEDWLKYEDDN</sequence>
<dbReference type="CDD" id="cd00067">
    <property type="entry name" value="GAL4"/>
    <property type="match status" value="1"/>
</dbReference>
<dbReference type="Pfam" id="PF00172">
    <property type="entry name" value="Zn_clus"/>
    <property type="match status" value="1"/>
</dbReference>
<evidence type="ECO:0000259" key="6">
    <source>
        <dbReference type="PROSITE" id="PS50048"/>
    </source>
</evidence>
<dbReference type="GO" id="GO:0008270">
    <property type="term" value="F:zinc ion binding"/>
    <property type="evidence" value="ECO:0007669"/>
    <property type="project" value="InterPro"/>
</dbReference>
<feature type="domain" description="Zn(2)-C6 fungal-type" evidence="6">
    <location>
        <begin position="30"/>
        <end position="68"/>
    </location>
</feature>
<feature type="region of interest" description="Disordered" evidence="5">
    <location>
        <begin position="602"/>
        <end position="631"/>
    </location>
</feature>
<dbReference type="InterPro" id="IPR001138">
    <property type="entry name" value="Zn2Cys6_DnaBD"/>
</dbReference>
<organism evidence="7 8">
    <name type="scientific">Athelia psychrophila</name>
    <dbReference type="NCBI Taxonomy" id="1759441"/>
    <lineage>
        <taxon>Eukaryota</taxon>
        <taxon>Fungi</taxon>
        <taxon>Dikarya</taxon>
        <taxon>Basidiomycota</taxon>
        <taxon>Agaricomycotina</taxon>
        <taxon>Agaricomycetes</taxon>
        <taxon>Agaricomycetidae</taxon>
        <taxon>Atheliales</taxon>
        <taxon>Atheliaceae</taxon>
        <taxon>Athelia</taxon>
    </lineage>
</organism>
<dbReference type="SUPFAM" id="SSF57701">
    <property type="entry name" value="Zn2/Cys6 DNA-binding domain"/>
    <property type="match status" value="1"/>
</dbReference>
<reference evidence="7 8" key="1">
    <citation type="journal article" date="2016" name="Mol. Biol. Evol.">
        <title>Comparative Genomics of Early-Diverging Mushroom-Forming Fungi Provides Insights into the Origins of Lignocellulose Decay Capabilities.</title>
        <authorList>
            <person name="Nagy L.G."/>
            <person name="Riley R."/>
            <person name="Tritt A."/>
            <person name="Adam C."/>
            <person name="Daum C."/>
            <person name="Floudas D."/>
            <person name="Sun H."/>
            <person name="Yadav J.S."/>
            <person name="Pangilinan J."/>
            <person name="Larsson K.H."/>
            <person name="Matsuura K."/>
            <person name="Barry K."/>
            <person name="Labutti K."/>
            <person name="Kuo R."/>
            <person name="Ohm R.A."/>
            <person name="Bhattacharya S.S."/>
            <person name="Shirouzu T."/>
            <person name="Yoshinaga Y."/>
            <person name="Martin F.M."/>
            <person name="Grigoriev I.V."/>
            <person name="Hibbett D.S."/>
        </authorList>
    </citation>
    <scope>NUCLEOTIDE SEQUENCE [LARGE SCALE GENOMIC DNA]</scope>
    <source>
        <strain evidence="7 8">CBS 109695</strain>
    </source>
</reference>
<keyword evidence="8" id="KW-1185">Reference proteome</keyword>
<feature type="compositionally biased region" description="Basic and acidic residues" evidence="5">
    <location>
        <begin position="77"/>
        <end position="87"/>
    </location>
</feature>
<dbReference type="PANTHER" id="PTHR31069:SF32">
    <property type="entry name" value="ARGININE METABOLISM REGULATION PROTEIN II"/>
    <property type="match status" value="1"/>
</dbReference>
<evidence type="ECO:0000313" key="7">
    <source>
        <dbReference type="EMBL" id="KZP15533.1"/>
    </source>
</evidence>
<keyword evidence="3" id="KW-0804">Transcription</keyword>
<proteinExistence type="predicted"/>
<dbReference type="PROSITE" id="PS50048">
    <property type="entry name" value="ZN2_CY6_FUNGAL_2"/>
    <property type="match status" value="1"/>
</dbReference>
<dbReference type="Proteomes" id="UP000076532">
    <property type="component" value="Unassembled WGS sequence"/>
</dbReference>
<dbReference type="SMART" id="SM00066">
    <property type="entry name" value="GAL4"/>
    <property type="match status" value="1"/>
</dbReference>
<dbReference type="Gene3D" id="4.10.240.10">
    <property type="entry name" value="Zn(2)-C6 fungal-type DNA-binding domain"/>
    <property type="match status" value="1"/>
</dbReference>
<dbReference type="EMBL" id="KV417603">
    <property type="protein sequence ID" value="KZP15533.1"/>
    <property type="molecule type" value="Genomic_DNA"/>
</dbReference>
<protein>
    <recommendedName>
        <fullName evidence="6">Zn(2)-C6 fungal-type domain-containing protein</fullName>
    </recommendedName>
</protein>
<feature type="region of interest" description="Disordered" evidence="5">
    <location>
        <begin position="1"/>
        <end position="28"/>
    </location>
</feature>
<keyword evidence="1" id="KW-0805">Transcription regulation</keyword>
<feature type="region of interest" description="Disordered" evidence="5">
    <location>
        <begin position="77"/>
        <end position="98"/>
    </location>
</feature>
<evidence type="ECO:0000256" key="3">
    <source>
        <dbReference type="ARBA" id="ARBA00023163"/>
    </source>
</evidence>
<evidence type="ECO:0000256" key="5">
    <source>
        <dbReference type="SAM" id="MobiDB-lite"/>
    </source>
</evidence>
<evidence type="ECO:0000256" key="2">
    <source>
        <dbReference type="ARBA" id="ARBA00023125"/>
    </source>
</evidence>
<dbReference type="STRING" id="436010.A0A166E9G1"/>
<keyword evidence="4" id="KW-0539">Nucleus</keyword>
<dbReference type="OrthoDB" id="3263880at2759"/>
<evidence type="ECO:0000256" key="4">
    <source>
        <dbReference type="ARBA" id="ARBA00023242"/>
    </source>
</evidence>